<sequence length="402" mass="45444">MPVLTYRIGTDKRALVDDVQNFKLNFSNSNNNWVQARQYENGMRQVFVNVKNEDGSPYDLTGCNYWFMGQLPGGRYRIIDAKHGVPIDPANGQFRFDMPKEAFALAGSYVQAFFKIVRNGDNVTTLEFDLEVLADKVITGLIPRDYVTPFEDILDQIEAKQAQADSKTQAWLKQYQARFDDLYQQFTTLLDDTGGKADEALADWQDKFDAAYQKLEQRYNDADSNIQKQMTKWQQQVTSLITSLNADYASIQASVNGLNEKLDTIDQKADQKDLVTQAQLKELIETNARTQLGGKYGLNLSGVSSSDFPRFKLYVYQYGAGIPQPDPGFFGVKTTHELPVQPEFTDGNASVTFLVNLAQVKKYLDDFNPDQIITTYSSDKHWLYLTSGVSTVGIQTTNAKFK</sequence>
<dbReference type="Gene3D" id="2.60.40.3350">
    <property type="match status" value="1"/>
</dbReference>
<evidence type="ECO:0000313" key="3">
    <source>
        <dbReference type="Proteomes" id="UP000051638"/>
    </source>
</evidence>
<gene>
    <name evidence="2" type="ORF">FC24_GL000884</name>
</gene>
<name>A0A0R2CTC0_9LACO</name>
<evidence type="ECO:0000259" key="1">
    <source>
        <dbReference type="Pfam" id="PF10651"/>
    </source>
</evidence>
<dbReference type="Proteomes" id="UP000051638">
    <property type="component" value="Unassembled WGS sequence"/>
</dbReference>
<dbReference type="EMBL" id="AYYI01000105">
    <property type="protein sequence ID" value="KRM92868.1"/>
    <property type="molecule type" value="Genomic_DNA"/>
</dbReference>
<dbReference type="AlphaFoldDB" id="A0A0R2CTC0"/>
<organism evidence="2 3">
    <name type="scientific">Loigolactobacillus rennini DSM 20253</name>
    <dbReference type="NCBI Taxonomy" id="1423796"/>
    <lineage>
        <taxon>Bacteria</taxon>
        <taxon>Bacillati</taxon>
        <taxon>Bacillota</taxon>
        <taxon>Bacilli</taxon>
        <taxon>Lactobacillales</taxon>
        <taxon>Lactobacillaceae</taxon>
        <taxon>Loigolactobacillus</taxon>
    </lineage>
</organism>
<dbReference type="PATRIC" id="fig|1423796.3.peg.905"/>
<feature type="domain" description="BppU N-terminal" evidence="1">
    <location>
        <begin position="27"/>
        <end position="158"/>
    </location>
</feature>
<dbReference type="STRING" id="1423796.FC24_GL000884"/>
<dbReference type="InterPro" id="IPR018913">
    <property type="entry name" value="BppU_N"/>
</dbReference>
<dbReference type="RefSeq" id="WP_057874890.1">
    <property type="nucleotide sequence ID" value="NZ_AYYI01000105.1"/>
</dbReference>
<keyword evidence="3" id="KW-1185">Reference proteome</keyword>
<dbReference type="Pfam" id="PF10651">
    <property type="entry name" value="BppU_N"/>
    <property type="match status" value="1"/>
</dbReference>
<protein>
    <submittedName>
        <fullName evidence="2">Minor capsid protein</fullName>
    </submittedName>
</protein>
<comment type="caution">
    <text evidence="2">The sequence shown here is derived from an EMBL/GenBank/DDBJ whole genome shotgun (WGS) entry which is preliminary data.</text>
</comment>
<proteinExistence type="predicted"/>
<dbReference type="OrthoDB" id="1884875at2"/>
<reference evidence="2 3" key="1">
    <citation type="journal article" date="2015" name="Genome Announc.">
        <title>Expanding the biotechnology potential of lactobacilli through comparative genomics of 213 strains and associated genera.</title>
        <authorList>
            <person name="Sun Z."/>
            <person name="Harris H.M."/>
            <person name="McCann A."/>
            <person name="Guo C."/>
            <person name="Argimon S."/>
            <person name="Zhang W."/>
            <person name="Yang X."/>
            <person name="Jeffery I.B."/>
            <person name="Cooney J.C."/>
            <person name="Kagawa T.F."/>
            <person name="Liu W."/>
            <person name="Song Y."/>
            <person name="Salvetti E."/>
            <person name="Wrobel A."/>
            <person name="Rasinkangas P."/>
            <person name="Parkhill J."/>
            <person name="Rea M.C."/>
            <person name="O'Sullivan O."/>
            <person name="Ritari J."/>
            <person name="Douillard F.P."/>
            <person name="Paul Ross R."/>
            <person name="Yang R."/>
            <person name="Briner A.E."/>
            <person name="Felis G.E."/>
            <person name="de Vos W.M."/>
            <person name="Barrangou R."/>
            <person name="Klaenhammer T.R."/>
            <person name="Caufield P.W."/>
            <person name="Cui Y."/>
            <person name="Zhang H."/>
            <person name="O'Toole P.W."/>
        </authorList>
    </citation>
    <scope>NUCLEOTIDE SEQUENCE [LARGE SCALE GENOMIC DNA]</scope>
    <source>
        <strain evidence="2 3">DSM 20253</strain>
    </source>
</reference>
<accession>A0A0R2CTC0</accession>
<evidence type="ECO:0000313" key="2">
    <source>
        <dbReference type="EMBL" id="KRM92868.1"/>
    </source>
</evidence>